<sequence>MSSHREAPEISKDPVADNTDVYAFVDPVDPTKVTLIANYIPFEEPAGGPNFFQFGDDVLYE</sequence>
<comment type="caution">
    <text evidence="1">The sequence shown here is derived from an EMBL/GenBank/DDBJ whole genome shotgun (WGS) entry which is preliminary data.</text>
</comment>
<evidence type="ECO:0000313" key="1">
    <source>
        <dbReference type="EMBL" id="TMQ62047.1"/>
    </source>
</evidence>
<dbReference type="AlphaFoldDB" id="A0A538TEL4"/>
<proteinExistence type="predicted"/>
<name>A0A538TEL4_UNCEI</name>
<accession>A0A538TEL4</accession>
<feature type="non-terminal residue" evidence="1">
    <location>
        <position position="61"/>
    </location>
</feature>
<organism evidence="1 2">
    <name type="scientific">Eiseniibacteriota bacterium</name>
    <dbReference type="NCBI Taxonomy" id="2212470"/>
    <lineage>
        <taxon>Bacteria</taxon>
        <taxon>Candidatus Eiseniibacteriota</taxon>
    </lineage>
</organism>
<dbReference type="InterPro" id="IPR025566">
    <property type="entry name" value="DUF4331"/>
</dbReference>
<dbReference type="Proteomes" id="UP000316609">
    <property type="component" value="Unassembled WGS sequence"/>
</dbReference>
<dbReference type="EMBL" id="VBOY01000150">
    <property type="protein sequence ID" value="TMQ62047.1"/>
    <property type="molecule type" value="Genomic_DNA"/>
</dbReference>
<dbReference type="Pfam" id="PF14224">
    <property type="entry name" value="DUF4331"/>
    <property type="match status" value="1"/>
</dbReference>
<reference evidence="1 2" key="1">
    <citation type="journal article" date="2019" name="Nat. Microbiol.">
        <title>Mediterranean grassland soil C-N compound turnover is dependent on rainfall and depth, and is mediated by genomically divergent microorganisms.</title>
        <authorList>
            <person name="Diamond S."/>
            <person name="Andeer P.F."/>
            <person name="Li Z."/>
            <person name="Crits-Christoph A."/>
            <person name="Burstein D."/>
            <person name="Anantharaman K."/>
            <person name="Lane K.R."/>
            <person name="Thomas B.C."/>
            <person name="Pan C."/>
            <person name="Northen T.R."/>
            <person name="Banfield J.F."/>
        </authorList>
    </citation>
    <scope>NUCLEOTIDE SEQUENCE [LARGE SCALE GENOMIC DNA]</scope>
    <source>
        <strain evidence="1">WS_8</strain>
    </source>
</reference>
<gene>
    <name evidence="1" type="ORF">E6K78_12225</name>
</gene>
<evidence type="ECO:0000313" key="2">
    <source>
        <dbReference type="Proteomes" id="UP000316609"/>
    </source>
</evidence>
<protein>
    <submittedName>
        <fullName evidence="1">DUF4331 domain-containing protein</fullName>
    </submittedName>
</protein>